<dbReference type="InterPro" id="IPR013977">
    <property type="entry name" value="GcvT_C"/>
</dbReference>
<dbReference type="EMBL" id="AZIL01000609">
    <property type="protein sequence ID" value="EWM26666.1"/>
    <property type="molecule type" value="Genomic_DNA"/>
</dbReference>
<dbReference type="SUPFAM" id="SSF101790">
    <property type="entry name" value="Aminomethyltransferase beta-barrel domain"/>
    <property type="match status" value="1"/>
</dbReference>
<evidence type="ECO:0000256" key="8">
    <source>
        <dbReference type="RuleBase" id="RU003981"/>
    </source>
</evidence>
<feature type="domain" description="Aminomethyltransferase C-terminal" evidence="10">
    <location>
        <begin position="334"/>
        <end position="412"/>
    </location>
</feature>
<dbReference type="Pfam" id="PF08669">
    <property type="entry name" value="GCV_T_C"/>
    <property type="match status" value="1"/>
</dbReference>
<dbReference type="NCBIfam" id="NF001567">
    <property type="entry name" value="PRK00389.1"/>
    <property type="match status" value="1"/>
</dbReference>
<protein>
    <recommendedName>
        <fullName evidence="2 8">Aminomethyltransferase</fullName>
        <ecNumber evidence="2 8">2.1.2.10</ecNumber>
    </recommendedName>
    <alternativeName>
        <fullName evidence="5 8">Glycine cleavage system T protein</fullName>
    </alternativeName>
</protein>
<evidence type="ECO:0000259" key="9">
    <source>
        <dbReference type="Pfam" id="PF01571"/>
    </source>
</evidence>
<keyword evidence="8" id="KW-0496">Mitochondrion</keyword>
<evidence type="ECO:0000256" key="3">
    <source>
        <dbReference type="ARBA" id="ARBA00022576"/>
    </source>
</evidence>
<dbReference type="Pfam" id="PF01571">
    <property type="entry name" value="GCV_T"/>
    <property type="match status" value="1"/>
</dbReference>
<dbReference type="Gene3D" id="3.30.70.1400">
    <property type="entry name" value="Aminomethyltransferase beta-barrel domains"/>
    <property type="match status" value="1"/>
</dbReference>
<gene>
    <name evidence="11" type="primary">GDCT</name>
    <name evidence="11" type="ORF">Naga_100001g201</name>
</gene>
<comment type="similarity">
    <text evidence="1 8">Belongs to the GcvT family.</text>
</comment>
<dbReference type="Proteomes" id="UP000019335">
    <property type="component" value="Chromosome 8"/>
</dbReference>
<feature type="domain" description="GCVT N-terminal" evidence="9">
    <location>
        <begin position="47"/>
        <end position="303"/>
    </location>
</feature>
<dbReference type="GO" id="GO:0008483">
    <property type="term" value="F:transaminase activity"/>
    <property type="evidence" value="ECO:0007669"/>
    <property type="project" value="UniProtKB-KW"/>
</dbReference>
<dbReference type="NCBIfam" id="TIGR00528">
    <property type="entry name" value="gcvT"/>
    <property type="match status" value="1"/>
</dbReference>
<dbReference type="FunFam" id="3.30.70.1400:FF:000001">
    <property type="entry name" value="Aminomethyltransferase"/>
    <property type="match status" value="1"/>
</dbReference>
<dbReference type="InterPro" id="IPR029043">
    <property type="entry name" value="GcvT/YgfZ_C"/>
</dbReference>
<evidence type="ECO:0000256" key="1">
    <source>
        <dbReference type="ARBA" id="ARBA00008609"/>
    </source>
</evidence>
<comment type="subcellular location">
    <subcellularLocation>
        <location evidence="8">Mitochondrion</location>
    </subcellularLocation>
</comment>
<dbReference type="FunFam" id="2.40.30.110:FF:000002">
    <property type="entry name" value="Aminomethyltransferase"/>
    <property type="match status" value="1"/>
</dbReference>
<name>W7U1A6_9STRA</name>
<comment type="caution">
    <text evidence="11">The sequence shown here is derived from an EMBL/GenBank/DDBJ whole genome shotgun (WGS) entry which is preliminary data.</text>
</comment>
<dbReference type="Gene3D" id="4.10.1250.10">
    <property type="entry name" value="Aminomethyltransferase fragment"/>
    <property type="match status" value="1"/>
</dbReference>
<dbReference type="InterPro" id="IPR027266">
    <property type="entry name" value="TrmE/GcvT-like"/>
</dbReference>
<comment type="function">
    <text evidence="8">The glycine cleavage system catalyzes the degradation of glycine.</text>
</comment>
<dbReference type="Gene3D" id="3.30.1360.120">
    <property type="entry name" value="Probable tRNA modification gtpase trme, domain 1"/>
    <property type="match status" value="1"/>
</dbReference>
<dbReference type="GO" id="GO:0005960">
    <property type="term" value="C:glycine cleavage complex"/>
    <property type="evidence" value="ECO:0007669"/>
    <property type="project" value="InterPro"/>
</dbReference>
<keyword evidence="12" id="KW-1185">Reference proteome</keyword>
<organism evidence="11 12">
    <name type="scientific">Nannochloropsis gaditana</name>
    <dbReference type="NCBI Taxonomy" id="72520"/>
    <lineage>
        <taxon>Eukaryota</taxon>
        <taxon>Sar</taxon>
        <taxon>Stramenopiles</taxon>
        <taxon>Ochrophyta</taxon>
        <taxon>Eustigmatophyceae</taxon>
        <taxon>Eustigmatales</taxon>
        <taxon>Monodopsidaceae</taxon>
        <taxon>Nannochloropsis</taxon>
    </lineage>
</organism>
<dbReference type="OrthoDB" id="10263536at2759"/>
<reference evidence="11 12" key="1">
    <citation type="journal article" date="2014" name="Mol. Plant">
        <title>Chromosome Scale Genome Assembly and Transcriptome Profiling of Nannochloropsis gaditana in Nitrogen Depletion.</title>
        <authorList>
            <person name="Corteggiani Carpinelli E."/>
            <person name="Telatin A."/>
            <person name="Vitulo N."/>
            <person name="Forcato C."/>
            <person name="D'Angelo M."/>
            <person name="Schiavon R."/>
            <person name="Vezzi A."/>
            <person name="Giacometti G.M."/>
            <person name="Morosinotto T."/>
            <person name="Valle G."/>
        </authorList>
    </citation>
    <scope>NUCLEOTIDE SEQUENCE [LARGE SCALE GENOMIC DNA]</scope>
    <source>
        <strain evidence="11 12">B-31</strain>
    </source>
</reference>
<evidence type="ECO:0000259" key="10">
    <source>
        <dbReference type="Pfam" id="PF08669"/>
    </source>
</evidence>
<dbReference type="EC" id="2.1.2.10" evidence="2 8"/>
<keyword evidence="8" id="KW-0809">Transit peptide</keyword>
<dbReference type="PANTHER" id="PTHR43757:SF2">
    <property type="entry name" value="AMINOMETHYLTRANSFERASE, MITOCHONDRIAL"/>
    <property type="match status" value="1"/>
</dbReference>
<evidence type="ECO:0000313" key="12">
    <source>
        <dbReference type="Proteomes" id="UP000019335"/>
    </source>
</evidence>
<keyword evidence="3 8" id="KW-0032">Aminotransferase</keyword>
<dbReference type="AlphaFoldDB" id="W7U1A6"/>
<dbReference type="SUPFAM" id="SSF103025">
    <property type="entry name" value="Folate-binding domain"/>
    <property type="match status" value="1"/>
</dbReference>
<evidence type="ECO:0000256" key="7">
    <source>
        <dbReference type="PIRSR" id="PIRSR006487-1"/>
    </source>
</evidence>
<dbReference type="GO" id="GO:0006546">
    <property type="term" value="P:glycine catabolic process"/>
    <property type="evidence" value="ECO:0007669"/>
    <property type="project" value="InterPro"/>
</dbReference>
<comment type="subunit">
    <text evidence="8">The glycine cleavage system is composed of four proteins: P, T, L and H.</text>
</comment>
<proteinExistence type="inferred from homology"/>
<dbReference type="GO" id="GO:0005739">
    <property type="term" value="C:mitochondrion"/>
    <property type="evidence" value="ECO:0007669"/>
    <property type="project" value="UniProtKB-SubCell"/>
</dbReference>
<comment type="catalytic activity">
    <reaction evidence="6 8">
        <text>N(6)-[(R)-S(8)-aminomethyldihydrolipoyl]-L-lysyl-[protein] + (6S)-5,6,7,8-tetrahydrofolate = N(6)-[(R)-dihydrolipoyl]-L-lysyl-[protein] + (6R)-5,10-methylene-5,6,7,8-tetrahydrofolate + NH4(+)</text>
        <dbReference type="Rhea" id="RHEA:16945"/>
        <dbReference type="Rhea" id="RHEA-COMP:10475"/>
        <dbReference type="Rhea" id="RHEA-COMP:10492"/>
        <dbReference type="ChEBI" id="CHEBI:15636"/>
        <dbReference type="ChEBI" id="CHEBI:28938"/>
        <dbReference type="ChEBI" id="CHEBI:57453"/>
        <dbReference type="ChEBI" id="CHEBI:83100"/>
        <dbReference type="ChEBI" id="CHEBI:83143"/>
        <dbReference type="EC" id="2.1.2.10"/>
    </reaction>
</comment>
<feature type="binding site" evidence="7">
    <location>
        <position position="243"/>
    </location>
    <ligand>
        <name>substrate</name>
    </ligand>
</feature>
<evidence type="ECO:0000256" key="5">
    <source>
        <dbReference type="ARBA" id="ARBA00031395"/>
    </source>
</evidence>
<evidence type="ECO:0000256" key="2">
    <source>
        <dbReference type="ARBA" id="ARBA00012616"/>
    </source>
</evidence>
<accession>W7U1A6</accession>
<sequence>MAPRESDWFCGGAYMSAGGINLASPLDLMTPHQKLSSDDRALEKTALFDMHLEMKGKMVPFAGYELPVLYEMPEWGGIVKEHLHCRAKASVFDVSHMGQIKWHGKDRVKFLETLVVGDVAGLGVGEARLSLLTNKDGGIIDDTIITNAGDYTYMIVNGATKGGDMAHFKEQMESFKGDVCFEYFHEQQLLALQGPSAAETLQALLPADVDLSKVNFMTGFDTTVGGLQARVTRCGYTGEDGFEVSVAWKDARALAELFLEGPGIRLAGLGARDSLRLESGLCLYGNDIDATITPVEAALGWTMGGPKGRRRKEQGFLGAEKFLSPEGKFLPISRKRVGLAGFKAPARAHTEIFDPSGVNKIGEVTSGTFSPSLNKPIAMGYVAKEFSAEGSKVAVKVRGKLQGADVTKMPFVTQHYYKAP</sequence>
<keyword evidence="4 8" id="KW-0808">Transferase</keyword>
<dbReference type="PIRSF" id="PIRSF006487">
    <property type="entry name" value="GcvT"/>
    <property type="match status" value="1"/>
</dbReference>
<dbReference type="PANTHER" id="PTHR43757">
    <property type="entry name" value="AMINOMETHYLTRANSFERASE"/>
    <property type="match status" value="1"/>
</dbReference>
<dbReference type="GO" id="GO:0004047">
    <property type="term" value="F:aminomethyltransferase activity"/>
    <property type="evidence" value="ECO:0007669"/>
    <property type="project" value="UniProtKB-EC"/>
</dbReference>
<evidence type="ECO:0000313" key="11">
    <source>
        <dbReference type="EMBL" id="EWM26666.1"/>
    </source>
</evidence>
<dbReference type="InterPro" id="IPR006223">
    <property type="entry name" value="GcvT"/>
</dbReference>
<dbReference type="InterPro" id="IPR028896">
    <property type="entry name" value="GcvT/YgfZ/DmdA"/>
</dbReference>
<dbReference type="Gene3D" id="2.40.30.110">
    <property type="entry name" value="Aminomethyltransferase beta-barrel domains"/>
    <property type="match status" value="1"/>
</dbReference>
<evidence type="ECO:0000256" key="4">
    <source>
        <dbReference type="ARBA" id="ARBA00022679"/>
    </source>
</evidence>
<evidence type="ECO:0000256" key="6">
    <source>
        <dbReference type="ARBA" id="ARBA00047665"/>
    </source>
</evidence>
<dbReference type="InterPro" id="IPR006222">
    <property type="entry name" value="GCVT_N"/>
</dbReference>